<comment type="caution">
    <text evidence="7">The sequence shown here is derived from an EMBL/GenBank/DDBJ whole genome shotgun (WGS) entry which is preliminary data.</text>
</comment>
<evidence type="ECO:0000313" key="7">
    <source>
        <dbReference type="EMBL" id="RDB57280.1"/>
    </source>
</evidence>
<evidence type="ECO:0000313" key="8">
    <source>
        <dbReference type="Proteomes" id="UP000253792"/>
    </source>
</evidence>
<dbReference type="InterPro" id="IPR050327">
    <property type="entry name" value="Proton-linked_MCT"/>
</dbReference>
<sequence>MLFAKIKQHYEAVVAVCCFLILFTNVGLPSTSFSVYQPYLVDLPGVGHSGGSIIVSVRTFVSLLAMLVVGRYYDLVDCRIGAFLATLSVSAGFALYSLAGSNFGMLCGASALTGLGYGFGGMIASTMLINRWFRANVATVAGVAAVGSGVAAIVIPNAAVALISAFDLQTAFRAEAALALVIGVTVFALLRNDPRDMGLTPYEGSPKAVKREQERSAQQLERVRKRHVNRDLSPRTMPLLFLAMIIIGCVSVGGGNYLAVLFTSEGFSAEHAATLVAVNGACLTVAKLVSGMAFDRFGTKRGSAVFFALYIAGTAVLCLSDMGNTGLAGLGVLMFGIGMSLGTVGISVWSIELAPRGKETRTIKNFQVCYALGGFIFTFLPGFLTEAFGTYLVSYAALLAMLVVAAVIVIGVYTATDKHANPDT</sequence>
<dbReference type="Gene3D" id="1.20.1250.20">
    <property type="entry name" value="MFS general substrate transporter like domains"/>
    <property type="match status" value="2"/>
</dbReference>
<dbReference type="GO" id="GO:0005886">
    <property type="term" value="C:plasma membrane"/>
    <property type="evidence" value="ECO:0007669"/>
    <property type="project" value="UniProtKB-SubCell"/>
</dbReference>
<feature type="transmembrane region" description="Helical" evidence="5">
    <location>
        <begin position="363"/>
        <end position="384"/>
    </location>
</feature>
<dbReference type="EMBL" id="PPTP01000001">
    <property type="protein sequence ID" value="RDB57280.1"/>
    <property type="molecule type" value="Genomic_DNA"/>
</dbReference>
<dbReference type="InterPro" id="IPR011701">
    <property type="entry name" value="MFS"/>
</dbReference>
<feature type="transmembrane region" description="Helical" evidence="5">
    <location>
        <begin position="302"/>
        <end position="322"/>
    </location>
</feature>
<dbReference type="AlphaFoldDB" id="A0A369LD76"/>
<feature type="transmembrane region" description="Helical" evidence="5">
    <location>
        <begin position="141"/>
        <end position="166"/>
    </location>
</feature>
<dbReference type="PANTHER" id="PTHR11360:SF234">
    <property type="entry name" value="MFS-TYPE TRANSPORTER DBAD-RELATED"/>
    <property type="match status" value="1"/>
</dbReference>
<feature type="transmembrane region" description="Helical" evidence="5">
    <location>
        <begin position="390"/>
        <end position="413"/>
    </location>
</feature>
<dbReference type="InterPro" id="IPR036259">
    <property type="entry name" value="MFS_trans_sf"/>
</dbReference>
<reference evidence="7 8" key="1">
    <citation type="journal article" date="2018" name="Elife">
        <title>Discovery and characterization of a prevalent human gut bacterial enzyme sufficient for the inactivation of a family of plant toxins.</title>
        <authorList>
            <person name="Koppel N."/>
            <person name="Bisanz J.E."/>
            <person name="Pandelia M.E."/>
            <person name="Turnbaugh P.J."/>
            <person name="Balskus E.P."/>
        </authorList>
    </citation>
    <scope>NUCLEOTIDE SEQUENCE [LARGE SCALE GENOMIC DNA]</scope>
    <source>
        <strain evidence="8">anaerobia AP69FAA</strain>
    </source>
</reference>
<feature type="transmembrane region" description="Helical" evidence="5">
    <location>
        <begin position="272"/>
        <end position="290"/>
    </location>
</feature>
<dbReference type="GO" id="GO:0022857">
    <property type="term" value="F:transmembrane transporter activity"/>
    <property type="evidence" value="ECO:0007669"/>
    <property type="project" value="InterPro"/>
</dbReference>
<gene>
    <name evidence="7" type="ORF">C1880_00160</name>
</gene>
<protein>
    <submittedName>
        <fullName evidence="7">MFS transporter</fullName>
    </submittedName>
</protein>
<dbReference type="PANTHER" id="PTHR11360">
    <property type="entry name" value="MONOCARBOXYLATE TRANSPORTER"/>
    <property type="match status" value="1"/>
</dbReference>
<keyword evidence="3 5" id="KW-1133">Transmembrane helix</keyword>
<comment type="subcellular location">
    <subcellularLocation>
        <location evidence="1">Cell membrane</location>
        <topology evidence="1">Multi-pass membrane protein</topology>
    </subcellularLocation>
</comment>
<dbReference type="STRING" id="1034345.GCA_000236865_01475"/>
<keyword evidence="4 5" id="KW-0472">Membrane</keyword>
<feature type="transmembrane region" description="Helical" evidence="5">
    <location>
        <begin position="53"/>
        <end position="73"/>
    </location>
</feature>
<organism evidence="7 8">
    <name type="scientific">Senegalimassilia anaerobia</name>
    <dbReference type="NCBI Taxonomy" id="1473216"/>
    <lineage>
        <taxon>Bacteria</taxon>
        <taxon>Bacillati</taxon>
        <taxon>Actinomycetota</taxon>
        <taxon>Coriobacteriia</taxon>
        <taxon>Coriobacteriales</taxon>
        <taxon>Coriobacteriaceae</taxon>
        <taxon>Senegalimassilia</taxon>
    </lineage>
</organism>
<name>A0A369LD76_9ACTN</name>
<accession>A0A369LD76</accession>
<dbReference type="Pfam" id="PF07690">
    <property type="entry name" value="MFS_1"/>
    <property type="match status" value="1"/>
</dbReference>
<proteinExistence type="predicted"/>
<feature type="transmembrane region" description="Helical" evidence="5">
    <location>
        <begin position="12"/>
        <end position="33"/>
    </location>
</feature>
<feature type="transmembrane region" description="Helical" evidence="5">
    <location>
        <begin position="239"/>
        <end position="260"/>
    </location>
</feature>
<keyword evidence="8" id="KW-1185">Reference proteome</keyword>
<evidence type="ECO:0000256" key="5">
    <source>
        <dbReference type="SAM" id="Phobius"/>
    </source>
</evidence>
<dbReference type="OrthoDB" id="182417at2"/>
<feature type="domain" description="Major facilitator superfamily (MFS) profile" evidence="6">
    <location>
        <begin position="11"/>
        <end position="417"/>
    </location>
</feature>
<feature type="transmembrane region" description="Helical" evidence="5">
    <location>
        <begin position="111"/>
        <end position="129"/>
    </location>
</feature>
<evidence type="ECO:0000256" key="1">
    <source>
        <dbReference type="ARBA" id="ARBA00004651"/>
    </source>
</evidence>
<dbReference type="RefSeq" id="WP_114619841.1">
    <property type="nucleotide sequence ID" value="NZ_PPTP01000001.1"/>
</dbReference>
<dbReference type="SUPFAM" id="SSF103473">
    <property type="entry name" value="MFS general substrate transporter"/>
    <property type="match status" value="1"/>
</dbReference>
<dbReference type="PROSITE" id="PS50850">
    <property type="entry name" value="MFS"/>
    <property type="match status" value="1"/>
</dbReference>
<evidence type="ECO:0000256" key="2">
    <source>
        <dbReference type="ARBA" id="ARBA00022692"/>
    </source>
</evidence>
<feature type="transmembrane region" description="Helical" evidence="5">
    <location>
        <begin position="328"/>
        <end position="351"/>
    </location>
</feature>
<feature type="transmembrane region" description="Helical" evidence="5">
    <location>
        <begin position="80"/>
        <end position="99"/>
    </location>
</feature>
<dbReference type="InterPro" id="IPR020846">
    <property type="entry name" value="MFS_dom"/>
</dbReference>
<feature type="transmembrane region" description="Helical" evidence="5">
    <location>
        <begin position="172"/>
        <end position="190"/>
    </location>
</feature>
<evidence type="ECO:0000259" key="6">
    <source>
        <dbReference type="PROSITE" id="PS50850"/>
    </source>
</evidence>
<evidence type="ECO:0000256" key="4">
    <source>
        <dbReference type="ARBA" id="ARBA00023136"/>
    </source>
</evidence>
<keyword evidence="2 5" id="KW-0812">Transmembrane</keyword>
<evidence type="ECO:0000256" key="3">
    <source>
        <dbReference type="ARBA" id="ARBA00022989"/>
    </source>
</evidence>
<dbReference type="Proteomes" id="UP000253792">
    <property type="component" value="Unassembled WGS sequence"/>
</dbReference>